<dbReference type="PANTHER" id="PTHR43566">
    <property type="entry name" value="CONSERVED PROTEIN"/>
    <property type="match status" value="1"/>
</dbReference>
<evidence type="ECO:0000313" key="3">
    <source>
        <dbReference type="EMBL" id="MCR9037253.1"/>
    </source>
</evidence>
<dbReference type="PANTHER" id="PTHR43566:SF2">
    <property type="entry name" value="DUF4143 DOMAIN-CONTAINING PROTEIN"/>
    <property type="match status" value="1"/>
</dbReference>
<dbReference type="InterPro" id="IPR025420">
    <property type="entry name" value="DUF4143"/>
</dbReference>
<reference evidence="3 4" key="1">
    <citation type="submission" date="2022-08" db="EMBL/GenBank/DDBJ databases">
        <title>Tractidigestivibacter montrealensis type strain KD21.</title>
        <authorList>
            <person name="Diop K."/>
            <person name="Richard C."/>
            <person name="Routy B."/>
        </authorList>
    </citation>
    <scope>NUCLEOTIDE SEQUENCE [LARGE SCALE GENOMIC DNA]</scope>
    <source>
        <strain evidence="3 4">KD21</strain>
    </source>
</reference>
<dbReference type="InterPro" id="IPR041682">
    <property type="entry name" value="AAA_14"/>
</dbReference>
<comment type="caution">
    <text evidence="3">The sequence shown here is derived from an EMBL/GenBank/DDBJ whole genome shotgun (WGS) entry which is preliminary data.</text>
</comment>
<dbReference type="EMBL" id="JANSKA010000007">
    <property type="protein sequence ID" value="MCR9037253.1"/>
    <property type="molecule type" value="Genomic_DNA"/>
</dbReference>
<dbReference type="Proteomes" id="UP001204320">
    <property type="component" value="Unassembled WGS sequence"/>
</dbReference>
<gene>
    <name evidence="3" type="ORF">NVS32_09860</name>
</gene>
<feature type="domain" description="DUF4143" evidence="2">
    <location>
        <begin position="176"/>
        <end position="336"/>
    </location>
</feature>
<dbReference type="Pfam" id="PF13173">
    <property type="entry name" value="AAA_14"/>
    <property type="match status" value="1"/>
</dbReference>
<sequence>MLIHRNVRDALLAAAKDYPVVSITGPRQSGKTTLTRETFPDYEYVSLENPDVLQTFRDDPNTFLHVHGSHVIFDEAQRAPQLFSYLQQVVDSSRETGRFVITGSQNFLLMDAIGQSLAGRVELLTLLPLSYNELSRSHREPSSLEEWLFQGGYPRMYDASILPNRYFPNYIQTYLERDVRNELGVRRLHDFQLFLQLCALRTSQQLNISNLASSAGIAFNTAKEWLSILEASGIIYLLEPYFSNRGKSLVKSPKLYFVDTGLAASLMGIRDASELSLGEFRGPLFETYVISEVLKAGYEQGQRPQLSYWRDTHKNEVDLIVRRGLKPVQAIEIKSSATYNTRYFDILNKVSQDDLDLSPKARAVVYGGTSPLHTQWGDVVPFSDVHDAAVGWLS</sequence>
<keyword evidence="3" id="KW-0067">ATP-binding</keyword>
<name>A0ABT1ZAK8_9ACTN</name>
<dbReference type="Pfam" id="PF13635">
    <property type="entry name" value="DUF4143"/>
    <property type="match status" value="1"/>
</dbReference>
<dbReference type="SUPFAM" id="SSF52540">
    <property type="entry name" value="P-loop containing nucleoside triphosphate hydrolases"/>
    <property type="match status" value="1"/>
</dbReference>
<dbReference type="RefSeq" id="WP_258499659.1">
    <property type="nucleotide sequence ID" value="NZ_JANSKA010000007.1"/>
</dbReference>
<dbReference type="GO" id="GO:0005524">
    <property type="term" value="F:ATP binding"/>
    <property type="evidence" value="ECO:0007669"/>
    <property type="project" value="UniProtKB-KW"/>
</dbReference>
<keyword evidence="3" id="KW-0547">Nucleotide-binding</keyword>
<keyword evidence="4" id="KW-1185">Reference proteome</keyword>
<evidence type="ECO:0000259" key="1">
    <source>
        <dbReference type="Pfam" id="PF13173"/>
    </source>
</evidence>
<accession>A0ABT1ZAK8</accession>
<proteinExistence type="predicted"/>
<organism evidence="3 4">
    <name type="scientific">Tractidigestivibacter montrealensis</name>
    <dbReference type="NCBI Taxonomy" id="2972466"/>
    <lineage>
        <taxon>Bacteria</taxon>
        <taxon>Bacillati</taxon>
        <taxon>Actinomycetota</taxon>
        <taxon>Coriobacteriia</taxon>
        <taxon>Coriobacteriales</taxon>
        <taxon>Atopobiaceae</taxon>
        <taxon>Tractidigestivibacter</taxon>
    </lineage>
</organism>
<evidence type="ECO:0000259" key="2">
    <source>
        <dbReference type="Pfam" id="PF13635"/>
    </source>
</evidence>
<protein>
    <submittedName>
        <fullName evidence="3">ATP-binding protein</fullName>
    </submittedName>
</protein>
<evidence type="ECO:0000313" key="4">
    <source>
        <dbReference type="Proteomes" id="UP001204320"/>
    </source>
</evidence>
<dbReference type="InterPro" id="IPR027417">
    <property type="entry name" value="P-loop_NTPase"/>
</dbReference>
<feature type="domain" description="AAA" evidence="1">
    <location>
        <begin position="19"/>
        <end position="134"/>
    </location>
</feature>